<dbReference type="Pfam" id="PF00005">
    <property type="entry name" value="ABC_tran"/>
    <property type="match status" value="2"/>
</dbReference>
<reference evidence="15" key="1">
    <citation type="submission" date="2021-02" db="EMBL/GenBank/DDBJ databases">
        <title>Genome sequence Cadophora malorum strain M34.</title>
        <authorList>
            <person name="Stefanovic E."/>
            <person name="Vu D."/>
            <person name="Scully C."/>
            <person name="Dijksterhuis J."/>
            <person name="Roader J."/>
            <person name="Houbraken J."/>
        </authorList>
    </citation>
    <scope>NUCLEOTIDE SEQUENCE</scope>
    <source>
        <strain evidence="15">M34</strain>
    </source>
</reference>
<dbReference type="InterPro" id="IPR003593">
    <property type="entry name" value="AAA+_ATPase"/>
</dbReference>
<keyword evidence="5" id="KW-0677">Repeat</keyword>
<dbReference type="OrthoDB" id="6500128at2759"/>
<feature type="domain" description="ABC transporter" evidence="13">
    <location>
        <begin position="614"/>
        <end position="861"/>
    </location>
</feature>
<feature type="transmembrane region" description="Helical" evidence="12">
    <location>
        <begin position="1205"/>
        <end position="1225"/>
    </location>
</feature>
<dbReference type="GO" id="GO:0016020">
    <property type="term" value="C:membrane"/>
    <property type="evidence" value="ECO:0007669"/>
    <property type="project" value="UniProtKB-SubCell"/>
</dbReference>
<dbReference type="Gene3D" id="1.20.1560.10">
    <property type="entry name" value="ABC transporter type 1, transmembrane domain"/>
    <property type="match status" value="2"/>
</dbReference>
<keyword evidence="7" id="KW-0067">ATP-binding</keyword>
<feature type="domain" description="ABC transmembrane type-1" evidence="14">
    <location>
        <begin position="429"/>
        <end position="585"/>
    </location>
</feature>
<feature type="domain" description="ABC transmembrane type-1" evidence="14">
    <location>
        <begin position="935"/>
        <end position="1261"/>
    </location>
</feature>
<dbReference type="InterPro" id="IPR003439">
    <property type="entry name" value="ABC_transporter-like_ATP-bd"/>
</dbReference>
<keyword evidence="9 12" id="KW-0472">Membrane</keyword>
<evidence type="ECO:0000256" key="2">
    <source>
        <dbReference type="ARBA" id="ARBA00009726"/>
    </source>
</evidence>
<name>A0A8H7W268_9HELO</name>
<feature type="transmembrane region" description="Helical" evidence="12">
    <location>
        <begin position="1108"/>
        <end position="1136"/>
    </location>
</feature>
<dbReference type="Pfam" id="PF00664">
    <property type="entry name" value="ABC_membrane"/>
    <property type="match status" value="2"/>
</dbReference>
<evidence type="ECO:0000256" key="4">
    <source>
        <dbReference type="ARBA" id="ARBA00022692"/>
    </source>
</evidence>
<evidence type="ECO:0000259" key="13">
    <source>
        <dbReference type="PROSITE" id="PS50893"/>
    </source>
</evidence>
<dbReference type="PROSITE" id="PS50929">
    <property type="entry name" value="ABC_TM1F"/>
    <property type="match status" value="2"/>
</dbReference>
<dbReference type="SUPFAM" id="SSF52540">
    <property type="entry name" value="P-loop containing nucleoside triphosphate hydrolases"/>
    <property type="match status" value="2"/>
</dbReference>
<evidence type="ECO:0000256" key="8">
    <source>
        <dbReference type="ARBA" id="ARBA00022989"/>
    </source>
</evidence>
<dbReference type="CDD" id="cd03250">
    <property type="entry name" value="ABCC_MRP_domain1"/>
    <property type="match status" value="1"/>
</dbReference>
<feature type="transmembrane region" description="Helical" evidence="12">
    <location>
        <begin position="167"/>
        <end position="189"/>
    </location>
</feature>
<comment type="similarity">
    <text evidence="2">Belongs to the ABC transporter superfamily. ABCC family. Conjugate transporter (TC 3.A.1.208) subfamily.</text>
</comment>
<feature type="transmembrane region" description="Helical" evidence="12">
    <location>
        <begin position="435"/>
        <end position="458"/>
    </location>
</feature>
<dbReference type="CDD" id="cd18604">
    <property type="entry name" value="ABC_6TM_VMR1_D2_like"/>
    <property type="match status" value="1"/>
</dbReference>
<dbReference type="GO" id="GO:0016887">
    <property type="term" value="F:ATP hydrolysis activity"/>
    <property type="evidence" value="ECO:0007669"/>
    <property type="project" value="InterPro"/>
</dbReference>
<evidence type="ECO:0000256" key="7">
    <source>
        <dbReference type="ARBA" id="ARBA00022840"/>
    </source>
</evidence>
<accession>A0A8H7W268</accession>
<dbReference type="PANTHER" id="PTHR24223:SF456">
    <property type="entry name" value="MULTIDRUG RESISTANCE-ASSOCIATED PROTEIN LETHAL(2)03659"/>
    <property type="match status" value="1"/>
</dbReference>
<feature type="transmembrane region" description="Helical" evidence="12">
    <location>
        <begin position="523"/>
        <end position="547"/>
    </location>
</feature>
<dbReference type="InterPro" id="IPR036640">
    <property type="entry name" value="ABC1_TM_sf"/>
</dbReference>
<evidence type="ECO:0000313" key="15">
    <source>
        <dbReference type="EMBL" id="KAG4415016.1"/>
    </source>
</evidence>
<feature type="transmembrane region" description="Helical" evidence="12">
    <location>
        <begin position="559"/>
        <end position="581"/>
    </location>
</feature>
<organism evidence="15 16">
    <name type="scientific">Cadophora malorum</name>
    <dbReference type="NCBI Taxonomy" id="108018"/>
    <lineage>
        <taxon>Eukaryota</taxon>
        <taxon>Fungi</taxon>
        <taxon>Dikarya</taxon>
        <taxon>Ascomycota</taxon>
        <taxon>Pezizomycotina</taxon>
        <taxon>Leotiomycetes</taxon>
        <taxon>Helotiales</taxon>
        <taxon>Ploettnerulaceae</taxon>
        <taxon>Cadophora</taxon>
    </lineage>
</organism>
<evidence type="ECO:0000256" key="9">
    <source>
        <dbReference type="ARBA" id="ARBA00023136"/>
    </source>
</evidence>
<evidence type="ECO:0000256" key="1">
    <source>
        <dbReference type="ARBA" id="ARBA00004141"/>
    </source>
</evidence>
<dbReference type="SMART" id="SM00382">
    <property type="entry name" value="AAA"/>
    <property type="match status" value="2"/>
</dbReference>
<dbReference type="EMBL" id="JAFJYH010000239">
    <property type="protein sequence ID" value="KAG4415016.1"/>
    <property type="molecule type" value="Genomic_DNA"/>
</dbReference>
<keyword evidence="6" id="KW-0547">Nucleotide-binding</keyword>
<feature type="transmembrane region" description="Helical" evidence="12">
    <location>
        <begin position="1232"/>
        <end position="1253"/>
    </location>
</feature>
<feature type="domain" description="ABC transporter" evidence="13">
    <location>
        <begin position="1297"/>
        <end position="1557"/>
    </location>
</feature>
<protein>
    <recommendedName>
        <fullName evidence="17">ABC transporter</fullName>
    </recommendedName>
</protein>
<dbReference type="InterPro" id="IPR011527">
    <property type="entry name" value="ABC1_TM_dom"/>
</dbReference>
<feature type="region of interest" description="Disordered" evidence="11">
    <location>
        <begin position="1412"/>
        <end position="1447"/>
    </location>
</feature>
<comment type="subcellular location">
    <subcellularLocation>
        <location evidence="1">Membrane</location>
        <topology evidence="1">Multi-pass membrane protein</topology>
    </subcellularLocation>
</comment>
<feature type="transmembrane region" description="Helical" evidence="12">
    <location>
        <begin position="12"/>
        <end position="30"/>
    </location>
</feature>
<gene>
    <name evidence="15" type="ORF">IFR04_011837</name>
</gene>
<dbReference type="CDD" id="cd18596">
    <property type="entry name" value="ABC_6TM_VMR1_D1_like"/>
    <property type="match status" value="1"/>
</dbReference>
<feature type="transmembrane region" description="Helical" evidence="12">
    <location>
        <begin position="142"/>
        <end position="161"/>
    </location>
</feature>
<proteinExistence type="inferred from homology"/>
<dbReference type="InterPro" id="IPR050173">
    <property type="entry name" value="ABC_transporter_C-like"/>
</dbReference>
<dbReference type="CDD" id="cd03244">
    <property type="entry name" value="ABCC_MRP_domain2"/>
    <property type="match status" value="1"/>
</dbReference>
<evidence type="ECO:0000256" key="11">
    <source>
        <dbReference type="SAM" id="MobiDB-lite"/>
    </source>
</evidence>
<dbReference type="GO" id="GO:0140359">
    <property type="term" value="F:ABC-type transporter activity"/>
    <property type="evidence" value="ECO:0007669"/>
    <property type="project" value="InterPro"/>
</dbReference>
<keyword evidence="8 12" id="KW-1133">Transmembrane helix</keyword>
<feature type="transmembrane region" description="Helical" evidence="12">
    <location>
        <begin position="112"/>
        <end position="130"/>
    </location>
</feature>
<evidence type="ECO:0008006" key="17">
    <source>
        <dbReference type="Google" id="ProtNLM"/>
    </source>
</evidence>
<evidence type="ECO:0000256" key="12">
    <source>
        <dbReference type="SAM" id="Phobius"/>
    </source>
</evidence>
<dbReference type="FunFam" id="3.40.50.300:FF:000825">
    <property type="entry name" value="ABC bile acid transporter"/>
    <property type="match status" value="1"/>
</dbReference>
<keyword evidence="16" id="KW-1185">Reference proteome</keyword>
<keyword evidence="3" id="KW-0813">Transport</keyword>
<dbReference type="GO" id="GO:0005524">
    <property type="term" value="F:ATP binding"/>
    <property type="evidence" value="ECO:0007669"/>
    <property type="project" value="UniProtKB-KW"/>
</dbReference>
<feature type="transmembrane region" description="Helical" evidence="12">
    <location>
        <begin position="1018"/>
        <end position="1044"/>
    </location>
</feature>
<keyword evidence="4 12" id="KW-0812">Transmembrane</keyword>
<evidence type="ECO:0000259" key="14">
    <source>
        <dbReference type="PROSITE" id="PS50929"/>
    </source>
</evidence>
<evidence type="ECO:0000313" key="16">
    <source>
        <dbReference type="Proteomes" id="UP000664132"/>
    </source>
</evidence>
<comment type="caution">
    <text evidence="15">The sequence shown here is derived from an EMBL/GenBank/DDBJ whole genome shotgun (WGS) entry which is preliminary data.</text>
</comment>
<keyword evidence="10" id="KW-0325">Glycoprotein</keyword>
<evidence type="ECO:0000256" key="6">
    <source>
        <dbReference type="ARBA" id="ARBA00022741"/>
    </source>
</evidence>
<dbReference type="Gene3D" id="3.40.50.300">
    <property type="entry name" value="P-loop containing nucleotide triphosphate hydrolases"/>
    <property type="match status" value="2"/>
</dbReference>
<evidence type="ECO:0000256" key="5">
    <source>
        <dbReference type="ARBA" id="ARBA00022737"/>
    </source>
</evidence>
<dbReference type="SUPFAM" id="SSF90123">
    <property type="entry name" value="ABC transporter transmembrane region"/>
    <property type="match status" value="2"/>
</dbReference>
<feature type="transmembrane region" description="Helical" evidence="12">
    <location>
        <begin position="401"/>
        <end position="423"/>
    </location>
</feature>
<dbReference type="PROSITE" id="PS00211">
    <property type="entry name" value="ABC_TRANSPORTER_1"/>
    <property type="match status" value="1"/>
</dbReference>
<feature type="transmembrane region" description="Helical" evidence="12">
    <location>
        <begin position="69"/>
        <end position="92"/>
    </location>
</feature>
<sequence>MSLNFDLLTAEYILATLILLCSLSSIWSIITGRWRVVKSPNHAETLYEDEDGVATPESMTEFSNKPQFTIIYSVVLIGFSLSIADLISLIILSRTPHGSFSDITAENNAHGIVLLVPAWFLLLLQFLNISRIVQPVARFKAVVARLMTCFLIAGMILVTLPGDRCRATTILTTSQLGAIAVLVSTIFAVKRRPDLYRPDGRLVDRQRNVSLWAKYSFFWGNPVLAAAGKEEFNNSDMPAMDHVVRSEKATARFRSIVIKEDSLPLWVQIFWAFSWELIVQWLGILFSNFFDVAPAFATLQLLKYLETRQDGDALESSAWKYVAGIVAATISSNIVDSRLMWWVLTDIHIPLRSLLTGLVYGKMLKVEDSSKPPDEASKDEEAKTDGLKAAEKVQSASQQDVLNMFAVDCTQVALFGMMNTAYVNFAGKAIVTVGFLWALIGWQSLCAGLLGIVCLFPINKALATKYGKKQKALMGIRDTRTAVTTEALQGIRQIKFSAIETQWAEKLASIREEELSTLWKSRLYSIFMSIASDFTPVVLTALSLATYSWINGNLLPSVAFTSISLFIQLEGLVSNIPYLLVSAINAKISSDRIENFLRLPEKPENTFPGDSVSFHNASVSFPRGSADSDADTFTLRELNLDFPNDALSVISGPTGSGKSLLLASILGEAHLESGYIRIPKSTSERFDSKATAADWIIPSAISFVSQTPWIENATIKDNILFGLPFDPIRYRKVIDACALTQDLAIFEDGDQTEVGAQGISLSGGQKWRLTLARAFYSRAGIMVMDDVFSALDAHVGKHIYDNAVMGELAEGRTRILATHHVSLCLPRAKYAVRLSARGVLEHAGLLEVLRQTGELDEILEADDVTETAEIEEDEVLRMVKTNGSTAIPSEDAAFAAKAPPKKLHEEEKRETGRVRTAVYTGYLGASGGWPLWSTIIVLFIATQGFTLGRTYWVRIWANEYAKTESSTSHVASFTPYHYGDSLQTHFSGHPVSHISHSALNSTMVMRSIIPIDVHNRSLWFYLGIYCFISTISVFFSVGSLYAVYAGSIRASRKIFKDILDSVLRAPLRWLDTVPMGRILNRFTGDFTNLDSSLAENFYHFAGAIADTIGIMVAAIFVSPFILICATALLLVCMYFGKSYIAAARTVKRLESTNKSPVISHFAASLSGLSTIRAFAKSSEFRDRMFTLIDDYAACTWFNSLFRNWLRLRIAITASLFAGTVATFVITKRGIDASLAGFALSFALSFGYRVGWAINISTQLELDMNATERIFEYRDLTIEDQGGEQVRATWPEVGKVEVKALELGYADDLPAILKGLTFTAEGNQRIGVIGRTGAGKSTLSLALFRFLSARSGSITIDGVDISKIKLHDLRTRLAIIPQDPVLFSGTIRSNLDPFSEFSDYQLREALMRVHLIPSTTHTPNPEDAESSAATSTTAIDPSQPTENKNPFLSLSSPIASSGSNLSHGQKQLLCLARAILSRPKVLILDEATSAVDMATDFLIQRSIREEFSNTTLLVIAHRLSTVADFDKILVMGEGKTREFGSPRELLEKKGSDNDVEGEEGTFRSMVEMSGEKEELERMILGELVAMDNPWNYPVLPSDRSIRILRLEGGSKDDALVASVWVVSLDDPNRATYEAVSYV</sequence>
<evidence type="ECO:0000256" key="10">
    <source>
        <dbReference type="ARBA" id="ARBA00023180"/>
    </source>
</evidence>
<dbReference type="Proteomes" id="UP000664132">
    <property type="component" value="Unassembled WGS sequence"/>
</dbReference>
<feature type="region of interest" description="Disordered" evidence="11">
    <location>
        <begin position="368"/>
        <end position="389"/>
    </location>
</feature>
<feature type="compositionally biased region" description="Polar residues" evidence="11">
    <location>
        <begin position="1434"/>
        <end position="1445"/>
    </location>
</feature>
<dbReference type="PROSITE" id="PS50893">
    <property type="entry name" value="ABC_TRANSPORTER_2"/>
    <property type="match status" value="2"/>
</dbReference>
<evidence type="ECO:0000256" key="3">
    <source>
        <dbReference type="ARBA" id="ARBA00022448"/>
    </source>
</evidence>
<dbReference type="InterPro" id="IPR017871">
    <property type="entry name" value="ABC_transporter-like_CS"/>
</dbReference>
<dbReference type="InterPro" id="IPR027417">
    <property type="entry name" value="P-loop_NTPase"/>
</dbReference>
<dbReference type="FunFam" id="3.40.50.300:FF:000610">
    <property type="entry name" value="Multidrug resistance-associated ABC transporter"/>
    <property type="match status" value="1"/>
</dbReference>
<dbReference type="PANTHER" id="PTHR24223">
    <property type="entry name" value="ATP-BINDING CASSETTE SUB-FAMILY C"/>
    <property type="match status" value="1"/>
</dbReference>